<evidence type="ECO:0000313" key="1">
    <source>
        <dbReference type="EMBL" id="ELQ32432.1"/>
    </source>
</evidence>
<dbReference type="AlphaFoldDB" id="A0AA97PF91"/>
<accession>A0AA97PF91</accession>
<protein>
    <submittedName>
        <fullName evidence="1">Uncharacterized protein</fullName>
    </submittedName>
</protein>
<reference evidence="1" key="1">
    <citation type="journal article" date="2012" name="PLoS Genet.">
        <title>Comparative analysis of the genomes of two field isolates of the rice blast fungus Magnaporthe oryzae.</title>
        <authorList>
            <person name="Xue M."/>
            <person name="Yang J."/>
            <person name="Li Z."/>
            <person name="Hu S."/>
            <person name="Yao N."/>
            <person name="Dean R.A."/>
            <person name="Zhao W."/>
            <person name="Shen M."/>
            <person name="Zhang H."/>
            <person name="Li C."/>
            <person name="Liu L."/>
            <person name="Cao L."/>
            <person name="Xu X."/>
            <person name="Xing Y."/>
            <person name="Hsiang T."/>
            <person name="Zhang Z."/>
            <person name="Xu J.R."/>
            <person name="Peng Y.L."/>
        </authorList>
    </citation>
    <scope>NUCLEOTIDE SEQUENCE</scope>
    <source>
        <strain evidence="1">Y34</strain>
    </source>
</reference>
<dbReference type="EMBL" id="JH793415">
    <property type="protein sequence ID" value="ELQ32432.1"/>
    <property type="molecule type" value="Genomic_DNA"/>
</dbReference>
<sequence>MQAYSVVQASTATKYDGVVEVWRCGAQRRMA</sequence>
<dbReference type="Proteomes" id="UP000011086">
    <property type="component" value="Unassembled WGS sequence"/>
</dbReference>
<organism evidence="1">
    <name type="scientific">Pyricularia oryzae (strain Y34)</name>
    <name type="common">Rice blast fungus</name>
    <name type="synonym">Magnaporthe oryzae</name>
    <dbReference type="NCBI Taxonomy" id="1143189"/>
    <lineage>
        <taxon>Eukaryota</taxon>
        <taxon>Fungi</taxon>
        <taxon>Dikarya</taxon>
        <taxon>Ascomycota</taxon>
        <taxon>Pezizomycotina</taxon>
        <taxon>Sordariomycetes</taxon>
        <taxon>Sordariomycetidae</taxon>
        <taxon>Magnaporthales</taxon>
        <taxon>Pyriculariaceae</taxon>
        <taxon>Pyricularia</taxon>
    </lineage>
</organism>
<gene>
    <name evidence="1" type="ORF">OOU_Y34scaffold01164g3</name>
</gene>
<name>A0AA97PF91_PYRO3</name>
<proteinExistence type="predicted"/>